<protein>
    <submittedName>
        <fullName evidence="8">Nucleoside phosphatase GDA1/CD39</fullName>
    </submittedName>
</protein>
<keyword evidence="4" id="KW-0067">ATP-binding</keyword>
<evidence type="ECO:0000256" key="3">
    <source>
        <dbReference type="PIRSR" id="PIRSR600407-1"/>
    </source>
</evidence>
<feature type="transmembrane region" description="Helical" evidence="6">
    <location>
        <begin position="38"/>
        <end position="55"/>
    </location>
</feature>
<dbReference type="GO" id="GO:0004382">
    <property type="term" value="F:GDP phosphatase activity"/>
    <property type="evidence" value="ECO:0007669"/>
    <property type="project" value="TreeGrafter"/>
</dbReference>
<dbReference type="InterPro" id="IPR000407">
    <property type="entry name" value="GDA1_CD39_NTPase"/>
</dbReference>
<evidence type="ECO:0000256" key="6">
    <source>
        <dbReference type="SAM" id="Phobius"/>
    </source>
</evidence>
<dbReference type="GO" id="GO:0005524">
    <property type="term" value="F:ATP binding"/>
    <property type="evidence" value="ECO:0007669"/>
    <property type="project" value="UniProtKB-KW"/>
</dbReference>
<dbReference type="Gene3D" id="3.30.420.40">
    <property type="match status" value="1"/>
</dbReference>
<dbReference type="Gene3D" id="3.30.420.150">
    <property type="entry name" value="Exopolyphosphatase. Domain 2"/>
    <property type="match status" value="1"/>
</dbReference>
<dbReference type="PANTHER" id="PTHR11782:SF121">
    <property type="entry name" value="NUCLEOSIDE-DIPHOSPHATASE MIG-23"/>
    <property type="match status" value="1"/>
</dbReference>
<dbReference type="GO" id="GO:0016020">
    <property type="term" value="C:membrane"/>
    <property type="evidence" value="ECO:0007669"/>
    <property type="project" value="TreeGrafter"/>
</dbReference>
<feature type="transmembrane region" description="Helical" evidence="6">
    <location>
        <begin position="513"/>
        <end position="531"/>
    </location>
</feature>
<keyword evidence="4" id="KW-0547">Nucleotide-binding</keyword>
<dbReference type="GO" id="GO:0006256">
    <property type="term" value="P:UDP catabolic process"/>
    <property type="evidence" value="ECO:0007669"/>
    <property type="project" value="TreeGrafter"/>
</dbReference>
<dbReference type="PANTHER" id="PTHR11782">
    <property type="entry name" value="ADENOSINE/GUANOSINE DIPHOSPHATASE"/>
    <property type="match status" value="1"/>
</dbReference>
<evidence type="ECO:0000313" key="8">
    <source>
        <dbReference type="WBParaSite" id="Pan_g14685.t1"/>
    </source>
</evidence>
<evidence type="ECO:0000256" key="4">
    <source>
        <dbReference type="PIRSR" id="PIRSR600407-2"/>
    </source>
</evidence>
<dbReference type="Pfam" id="PF01150">
    <property type="entry name" value="GDA1_CD39"/>
    <property type="match status" value="1"/>
</dbReference>
<keyword evidence="2 5" id="KW-0378">Hydrolase</keyword>
<feature type="binding site" evidence="4">
    <location>
        <begin position="239"/>
        <end position="243"/>
    </location>
    <ligand>
        <name>ATP</name>
        <dbReference type="ChEBI" id="CHEBI:30616"/>
    </ligand>
</feature>
<accession>A0A7E4V048</accession>
<dbReference type="GO" id="GO:0017111">
    <property type="term" value="F:ribonucleoside triphosphate phosphatase activity"/>
    <property type="evidence" value="ECO:0007669"/>
    <property type="project" value="TreeGrafter"/>
</dbReference>
<name>A0A7E4V048_PANRE</name>
<comment type="similarity">
    <text evidence="1 5">Belongs to the GDA1/CD39 NTPase family.</text>
</comment>
<evidence type="ECO:0000313" key="7">
    <source>
        <dbReference type="Proteomes" id="UP000492821"/>
    </source>
</evidence>
<keyword evidence="6" id="KW-0472">Membrane</keyword>
<organism evidence="7 8">
    <name type="scientific">Panagrellus redivivus</name>
    <name type="common">Microworm</name>
    <dbReference type="NCBI Taxonomy" id="6233"/>
    <lineage>
        <taxon>Eukaryota</taxon>
        <taxon>Metazoa</taxon>
        <taxon>Ecdysozoa</taxon>
        <taxon>Nematoda</taxon>
        <taxon>Chromadorea</taxon>
        <taxon>Rhabditida</taxon>
        <taxon>Tylenchina</taxon>
        <taxon>Panagrolaimomorpha</taxon>
        <taxon>Panagrolaimoidea</taxon>
        <taxon>Panagrolaimidae</taxon>
        <taxon>Panagrellus</taxon>
    </lineage>
</organism>
<proteinExistence type="inferred from homology"/>
<evidence type="ECO:0000256" key="2">
    <source>
        <dbReference type="ARBA" id="ARBA00022801"/>
    </source>
</evidence>
<dbReference type="GO" id="GO:0045134">
    <property type="term" value="F:UDP phosphatase activity"/>
    <property type="evidence" value="ECO:0007669"/>
    <property type="project" value="TreeGrafter"/>
</dbReference>
<evidence type="ECO:0000256" key="5">
    <source>
        <dbReference type="RuleBase" id="RU003833"/>
    </source>
</evidence>
<keyword evidence="6" id="KW-1133">Transmembrane helix</keyword>
<dbReference type="GO" id="GO:0005794">
    <property type="term" value="C:Golgi apparatus"/>
    <property type="evidence" value="ECO:0007669"/>
    <property type="project" value="TreeGrafter"/>
</dbReference>
<dbReference type="AlphaFoldDB" id="A0A7E4V048"/>
<dbReference type="Proteomes" id="UP000492821">
    <property type="component" value="Unassembled WGS sequence"/>
</dbReference>
<reference evidence="7" key="1">
    <citation type="journal article" date="2013" name="Genetics">
        <title>The draft genome and transcriptome of Panagrellus redivivus are shaped by the harsh demands of a free-living lifestyle.</title>
        <authorList>
            <person name="Srinivasan J."/>
            <person name="Dillman A.R."/>
            <person name="Macchietto M.G."/>
            <person name="Heikkinen L."/>
            <person name="Lakso M."/>
            <person name="Fracchia K.M."/>
            <person name="Antoshechkin I."/>
            <person name="Mortazavi A."/>
            <person name="Wong G."/>
            <person name="Sternberg P.W."/>
        </authorList>
    </citation>
    <scope>NUCLEOTIDE SEQUENCE [LARGE SCALE GENOMIC DNA]</scope>
    <source>
        <strain evidence="7">MT8872</strain>
    </source>
</reference>
<evidence type="ECO:0000256" key="1">
    <source>
        <dbReference type="ARBA" id="ARBA00009283"/>
    </source>
</evidence>
<dbReference type="PROSITE" id="PS01238">
    <property type="entry name" value="GDA1_CD39_NTPASE"/>
    <property type="match status" value="1"/>
</dbReference>
<keyword evidence="6" id="KW-0812">Transmembrane</keyword>
<dbReference type="GO" id="GO:0046036">
    <property type="term" value="P:CTP metabolic process"/>
    <property type="evidence" value="ECO:0007669"/>
    <property type="project" value="TreeGrafter"/>
</dbReference>
<feature type="active site" description="Proton acceptor" evidence="3">
    <location>
        <position position="200"/>
    </location>
</feature>
<sequence>MALCAHCQFTRCNRFTWYCYVTCGAGAMARMEWKLRTLLAMLAGLTFIGFLILTLSQDASAKIDSGYTYGIIIDAGSTGSRLFLYRWLAGSETELIKIEPVVDGNGQAIVMKVSPGLSTFGDKPSEAPVYIKPLIEYAYEYIPIDSRKTAAFFLFATAGMRLLPIEQQNAVMNSLRSGLPKITDLNIVPDQIKVIDGKWEGIYNWIAANFILGRFEPREDPSSLNLKRKPTVGMIDMGGASTQIAFELVNTDFTSDDVQIVNLGASDTSDLLKYKLFVTTFLGYGVNEGAKKYEKYLSEKLYKNNENDTVSYVRDGCLPVNLMRLVTNEDGTQYVRKGTGEWDTCVRNIAKILTEESPKCPNTAANCFFGGIASPPLRLSEIELYGFSEYWYSVEDVLALGGVYNHTTFESSARSYCSQRWPAIKSRARAQMYPRANEERLETQCFKSAWIHAILHDGFFVDENKHKFQSANKIANQEVQWALGAMIYHMRGTRGVVDNEDEPKSVVRTISEALVLLTVVVALLFIANVLYKNYRPPTSRSRAGWNYHRVPEGLSLGDPRSPPRNSRNYVSFFT</sequence>
<keyword evidence="7" id="KW-1185">Reference proteome</keyword>
<reference evidence="8" key="2">
    <citation type="submission" date="2020-10" db="UniProtKB">
        <authorList>
            <consortium name="WormBaseParasite"/>
        </authorList>
    </citation>
    <scope>IDENTIFICATION</scope>
</reference>
<dbReference type="WBParaSite" id="Pan_g14685.t1">
    <property type="protein sequence ID" value="Pan_g14685.t1"/>
    <property type="gene ID" value="Pan_g14685"/>
</dbReference>